<protein>
    <recommendedName>
        <fullName evidence="3">ATP-dependent DNA helicase</fullName>
    </recommendedName>
</protein>
<keyword evidence="2" id="KW-1185">Reference proteome</keyword>
<dbReference type="PANTHER" id="PTHR30595">
    <property type="entry name" value="GLPR-RELATED TRANSCRIPTIONAL REPRESSOR"/>
    <property type="match status" value="1"/>
</dbReference>
<evidence type="ECO:0008006" key="3">
    <source>
        <dbReference type="Google" id="ProtNLM"/>
    </source>
</evidence>
<dbReference type="EMBL" id="JACRSX010000042">
    <property type="protein sequence ID" value="MBC8563682.1"/>
    <property type="molecule type" value="Genomic_DNA"/>
</dbReference>
<proteinExistence type="predicted"/>
<dbReference type="RefSeq" id="WP_182439800.1">
    <property type="nucleotide sequence ID" value="NZ_JACRSX010000042.1"/>
</dbReference>
<evidence type="ECO:0000313" key="2">
    <source>
        <dbReference type="Proteomes" id="UP000606193"/>
    </source>
</evidence>
<evidence type="ECO:0000313" key="1">
    <source>
        <dbReference type="EMBL" id="MBC8563682.1"/>
    </source>
</evidence>
<dbReference type="PANTHER" id="PTHR30595:SF6">
    <property type="entry name" value="SCHLAFEN ALBA-2 DOMAIN-CONTAINING PROTEIN"/>
    <property type="match status" value="1"/>
</dbReference>
<dbReference type="Proteomes" id="UP000606193">
    <property type="component" value="Unassembled WGS sequence"/>
</dbReference>
<name>A0ABR7N4W3_9FIRM</name>
<comment type="caution">
    <text evidence="1">The sequence shown here is derived from an EMBL/GenBank/DDBJ whole genome shotgun (WGS) entry which is preliminary data.</text>
</comment>
<dbReference type="InterPro" id="IPR038475">
    <property type="entry name" value="RecG_C_sf"/>
</dbReference>
<dbReference type="Gene3D" id="3.30.565.60">
    <property type="match status" value="1"/>
</dbReference>
<dbReference type="Pfam" id="PF13749">
    <property type="entry name" value="HATPase_c_4"/>
    <property type="match status" value="1"/>
</dbReference>
<accession>A0ABR7N4W3</accession>
<gene>
    <name evidence="1" type="ORF">H8704_13860</name>
</gene>
<sequence>MEYAKGSRHYEDEINSYATLEDLDDDLLNSYKEKIGAESIETSQVLRARGFLRQQGDKEYLTNAAVLLFAKNIMQFYSNCRVRFLRIDGRELQVGDKFNIIKDKSIDLPILRIIDEAKNYISDQLRVFITQDIKTGKFIETPEYPEFPWLEGIVNAVAHRDYSMTGCFIKISMYDDRLEIESPGCLPDVVTVNNIRETRF</sequence>
<reference evidence="1 2" key="1">
    <citation type="submission" date="2020-08" db="EMBL/GenBank/DDBJ databases">
        <title>Genome public.</title>
        <authorList>
            <person name="Liu C."/>
            <person name="Sun Q."/>
        </authorList>
    </citation>
    <scope>NUCLEOTIDE SEQUENCE [LARGE SCALE GENOMIC DNA]</scope>
    <source>
        <strain evidence="1 2">NSJ-37</strain>
    </source>
</reference>
<organism evidence="1 2">
    <name type="scientific">Jutongia huaianensis</name>
    <dbReference type="NCBI Taxonomy" id="2763668"/>
    <lineage>
        <taxon>Bacteria</taxon>
        <taxon>Bacillati</taxon>
        <taxon>Bacillota</taxon>
        <taxon>Clostridia</taxon>
        <taxon>Lachnospirales</taxon>
        <taxon>Lachnospiraceae</taxon>
        <taxon>Jutongia</taxon>
    </lineage>
</organism>